<sequence length="159" mass="16826">MTPEILCRTVLLGMGATLVLDVFSLLRKHLQGIPALNYAMVGRWLAGLAAGRLALTPRSPPARGETAIGWIAHYAIGVALAAALPLFWGPAWLAEPTVQPALAVGVLSVSAPWLILQPALGAGLAARHTTRPWLARGRSLLAHAVFGLGLYLTAWLMAR</sequence>
<dbReference type="OrthoDB" id="9812539at2"/>
<keyword evidence="1" id="KW-0812">Transmembrane</keyword>
<keyword evidence="1" id="KW-0472">Membrane</keyword>
<feature type="transmembrane region" description="Helical" evidence="1">
    <location>
        <begin position="67"/>
        <end position="88"/>
    </location>
</feature>
<dbReference type="PATRIC" id="fig|123899.6.peg.2989"/>
<dbReference type="KEGG" id="btrm:SAMEA390648702996"/>
<dbReference type="RefSeq" id="WP_025516557.1">
    <property type="nucleotide sequence ID" value="NZ_CP016340.1"/>
</dbReference>
<keyword evidence="3" id="KW-1185">Reference proteome</keyword>
<dbReference type="AlphaFoldDB" id="A0A157QR32"/>
<dbReference type="eggNOG" id="ENOG5031TIF">
    <property type="taxonomic scope" value="Bacteria"/>
</dbReference>
<dbReference type="GeneID" id="56589756"/>
<feature type="transmembrane region" description="Helical" evidence="1">
    <location>
        <begin position="140"/>
        <end position="158"/>
    </location>
</feature>
<evidence type="ECO:0000313" key="2">
    <source>
        <dbReference type="EMBL" id="SAI71984.1"/>
    </source>
</evidence>
<feature type="transmembrane region" description="Helical" evidence="1">
    <location>
        <begin position="100"/>
        <end position="120"/>
    </location>
</feature>
<gene>
    <name evidence="2" type="ORF">SAMEA3906487_02996</name>
</gene>
<accession>A0A157QR32</accession>
<dbReference type="InterPro" id="IPR021329">
    <property type="entry name" value="DUF2938"/>
</dbReference>
<protein>
    <submittedName>
        <fullName evidence="2">Protein of uncharacterized function (DUF2938)</fullName>
    </submittedName>
</protein>
<organism evidence="2 3">
    <name type="scientific">Bordetella trematum</name>
    <dbReference type="NCBI Taxonomy" id="123899"/>
    <lineage>
        <taxon>Bacteria</taxon>
        <taxon>Pseudomonadati</taxon>
        <taxon>Pseudomonadota</taxon>
        <taxon>Betaproteobacteria</taxon>
        <taxon>Burkholderiales</taxon>
        <taxon>Alcaligenaceae</taxon>
        <taxon>Bordetella</taxon>
    </lineage>
</organism>
<proteinExistence type="predicted"/>
<dbReference type="EMBL" id="LT546645">
    <property type="protein sequence ID" value="SAI71984.1"/>
    <property type="molecule type" value="Genomic_DNA"/>
</dbReference>
<dbReference type="Pfam" id="PF11158">
    <property type="entry name" value="DUF2938"/>
    <property type="match status" value="1"/>
</dbReference>
<name>A0A157QR32_9BORD</name>
<feature type="transmembrane region" description="Helical" evidence="1">
    <location>
        <begin position="38"/>
        <end position="55"/>
    </location>
</feature>
<evidence type="ECO:0000313" key="3">
    <source>
        <dbReference type="Proteomes" id="UP000076825"/>
    </source>
</evidence>
<keyword evidence="1" id="KW-1133">Transmembrane helix</keyword>
<evidence type="ECO:0000256" key="1">
    <source>
        <dbReference type="SAM" id="Phobius"/>
    </source>
</evidence>
<feature type="transmembrane region" description="Helical" evidence="1">
    <location>
        <begin position="5"/>
        <end position="26"/>
    </location>
</feature>
<dbReference type="Proteomes" id="UP000076825">
    <property type="component" value="Chromosome 1"/>
</dbReference>
<reference evidence="2 3" key="1">
    <citation type="submission" date="2016-04" db="EMBL/GenBank/DDBJ databases">
        <authorList>
            <consortium name="Pathogen Informatics"/>
        </authorList>
    </citation>
    <scope>NUCLEOTIDE SEQUENCE [LARGE SCALE GENOMIC DNA]</scope>
    <source>
        <strain evidence="2 3">H044680328</strain>
    </source>
</reference>